<reference evidence="1" key="1">
    <citation type="journal article" date="2012" name="Nature">
        <title>The oyster genome reveals stress adaptation and complexity of shell formation.</title>
        <authorList>
            <person name="Zhang G."/>
            <person name="Fang X."/>
            <person name="Guo X."/>
            <person name="Li L."/>
            <person name="Luo R."/>
            <person name="Xu F."/>
            <person name="Yang P."/>
            <person name="Zhang L."/>
            <person name="Wang X."/>
            <person name="Qi H."/>
            <person name="Xiong Z."/>
            <person name="Que H."/>
            <person name="Xie Y."/>
            <person name="Holland P.W."/>
            <person name="Paps J."/>
            <person name="Zhu Y."/>
            <person name="Wu F."/>
            <person name="Chen Y."/>
            <person name="Wang J."/>
            <person name="Peng C."/>
            <person name="Meng J."/>
            <person name="Yang L."/>
            <person name="Liu J."/>
            <person name="Wen B."/>
            <person name="Zhang N."/>
            <person name="Huang Z."/>
            <person name="Zhu Q."/>
            <person name="Feng Y."/>
            <person name="Mount A."/>
            <person name="Hedgecock D."/>
            <person name="Xu Z."/>
            <person name="Liu Y."/>
            <person name="Domazet-Loso T."/>
            <person name="Du Y."/>
            <person name="Sun X."/>
            <person name="Zhang S."/>
            <person name="Liu B."/>
            <person name="Cheng P."/>
            <person name="Jiang X."/>
            <person name="Li J."/>
            <person name="Fan D."/>
            <person name="Wang W."/>
            <person name="Fu W."/>
            <person name="Wang T."/>
            <person name="Wang B."/>
            <person name="Zhang J."/>
            <person name="Peng Z."/>
            <person name="Li Y."/>
            <person name="Li N."/>
            <person name="Wang J."/>
            <person name="Chen M."/>
            <person name="He Y."/>
            <person name="Tan F."/>
            <person name="Song X."/>
            <person name="Zheng Q."/>
            <person name="Huang R."/>
            <person name="Yang H."/>
            <person name="Du X."/>
            <person name="Chen L."/>
            <person name="Yang M."/>
            <person name="Gaffney P.M."/>
            <person name="Wang S."/>
            <person name="Luo L."/>
            <person name="She Z."/>
            <person name="Ming Y."/>
            <person name="Huang W."/>
            <person name="Zhang S."/>
            <person name="Huang B."/>
            <person name="Zhang Y."/>
            <person name="Qu T."/>
            <person name="Ni P."/>
            <person name="Miao G."/>
            <person name="Wang J."/>
            <person name="Wang Q."/>
            <person name="Steinberg C.E."/>
            <person name="Wang H."/>
            <person name="Li N."/>
            <person name="Qian L."/>
            <person name="Zhang G."/>
            <person name="Li Y."/>
            <person name="Yang H."/>
            <person name="Liu X."/>
            <person name="Wang J."/>
            <person name="Yin Y."/>
            <person name="Wang J."/>
        </authorList>
    </citation>
    <scope>NUCLEOTIDE SEQUENCE [LARGE SCALE GENOMIC DNA]</scope>
    <source>
        <strain evidence="1">05x7-T-G4-1.051#20</strain>
    </source>
</reference>
<gene>
    <name evidence="1" type="ORF">CGI_10019001</name>
</gene>
<evidence type="ECO:0000313" key="1">
    <source>
        <dbReference type="EMBL" id="EKC39361.1"/>
    </source>
</evidence>
<proteinExistence type="predicted"/>
<dbReference type="AlphaFoldDB" id="K1RWS8"/>
<protein>
    <submittedName>
        <fullName evidence="1">Uncharacterized protein</fullName>
    </submittedName>
</protein>
<dbReference type="InParanoid" id="K1RWS8"/>
<dbReference type="InterPro" id="IPR042266">
    <property type="entry name" value="PPPDE_sf"/>
</dbReference>
<dbReference type="EMBL" id="JH819085">
    <property type="protein sequence ID" value="EKC39361.1"/>
    <property type="molecule type" value="Genomic_DNA"/>
</dbReference>
<dbReference type="Gene3D" id="3.90.1720.30">
    <property type="entry name" value="PPPDE domains"/>
    <property type="match status" value="1"/>
</dbReference>
<organism evidence="1">
    <name type="scientific">Magallana gigas</name>
    <name type="common">Pacific oyster</name>
    <name type="synonym">Crassostrea gigas</name>
    <dbReference type="NCBI Taxonomy" id="29159"/>
    <lineage>
        <taxon>Eukaryota</taxon>
        <taxon>Metazoa</taxon>
        <taxon>Spiralia</taxon>
        <taxon>Lophotrochozoa</taxon>
        <taxon>Mollusca</taxon>
        <taxon>Bivalvia</taxon>
        <taxon>Autobranchia</taxon>
        <taxon>Pteriomorphia</taxon>
        <taxon>Ostreida</taxon>
        <taxon>Ostreoidea</taxon>
        <taxon>Ostreidae</taxon>
        <taxon>Magallana</taxon>
    </lineage>
</organism>
<accession>K1RWS8</accession>
<name>K1RWS8_MAGGI</name>
<dbReference type="HOGENOM" id="CLU_141214_0_0_1"/>
<sequence length="140" mass="15224">MVSLQRCAEKGKLAPPGVWEVVSLVVVFVLLSETEAWWVFGGGDRNQCPRRGNSKASISTQRQAASRCSGGRENLPAGYSKLSLDCIKGCARNYRCHFGSYSLLGNNCHKFANRLSEVLCTRGTSCPSWCLGSCKDAVES</sequence>